<feature type="transmembrane region" description="Helical" evidence="1">
    <location>
        <begin position="251"/>
        <end position="272"/>
    </location>
</feature>
<accession>A0AAV3S9F3</accession>
<dbReference type="AlphaFoldDB" id="A0AAV3S9F3"/>
<keyword evidence="1" id="KW-0812">Transmembrane</keyword>
<keyword evidence="1" id="KW-0472">Membrane</keyword>
<sequence>MSDSARDGEGSVRLVGTAHVSADSVAEVERVIEEEKPDAVAVELDEGRYRQMKGGTPDEIAPADLLQGSMALQFLAYWLLSYVQQRMGERFDIDPGADMLAAVEKAEAVGSEVALVDRDIQVTIQRFWARMGFFEKLRLVGQLLLAVLGVGGGKEVEEVSMDELTDTDVVSAMMEEFRQFSPTGAEALIDERDAYLAHNIIRLREQGKHVVAVVGAGHKAGIERYLDHPEELPPMESLTGRVEKRFSLFKLFGSLLTLGFLAFFGLVLMAGVSNGTLLRLFAAWFLFNGIVAAGLALLGGAHWTSAGVGGAVAWLTSVNPLLAPGWFAGYVELRYTPVRISDIGTLNDILSDETLPIKEVFSRMTNVPLFRLIAVVALTNLGSMIASFLFIPLVLPLVGGDLGSVSEIVAVLVQGAQNSLDLLRGLVA</sequence>
<name>A0AAV3S9F3_9EURY</name>
<dbReference type="PANTHER" id="PTHR21530:SF7">
    <property type="entry name" value="TRAB DOMAIN-CONTAINING PROTEIN"/>
    <property type="match status" value="1"/>
</dbReference>
<keyword evidence="1" id="KW-1133">Transmembrane helix</keyword>
<dbReference type="InterPro" id="IPR002816">
    <property type="entry name" value="TraB/PrgY/GumN_fam"/>
</dbReference>
<dbReference type="Proteomes" id="UP001500837">
    <property type="component" value="Unassembled WGS sequence"/>
</dbReference>
<dbReference type="CDD" id="cd14726">
    <property type="entry name" value="TraB_PrgY-like"/>
    <property type="match status" value="1"/>
</dbReference>
<feature type="transmembrane region" description="Helical" evidence="1">
    <location>
        <begin position="278"/>
        <end position="298"/>
    </location>
</feature>
<dbReference type="Pfam" id="PF01963">
    <property type="entry name" value="TraB_PrgY_gumN"/>
    <property type="match status" value="1"/>
</dbReference>
<dbReference type="NCBIfam" id="TIGR00261">
    <property type="entry name" value="traB"/>
    <property type="match status" value="1"/>
</dbReference>
<protein>
    <recommendedName>
        <fullName evidence="4">Conjugal transfer protein TraB</fullName>
    </recommendedName>
</protein>
<dbReference type="EMBL" id="BAAABL010000059">
    <property type="protein sequence ID" value="GAA0305915.1"/>
    <property type="molecule type" value="Genomic_DNA"/>
</dbReference>
<keyword evidence="3" id="KW-1185">Reference proteome</keyword>
<dbReference type="InterPro" id="IPR046345">
    <property type="entry name" value="TraB_PrgY-like"/>
</dbReference>
<evidence type="ECO:0000256" key="1">
    <source>
        <dbReference type="SAM" id="Phobius"/>
    </source>
</evidence>
<dbReference type="RefSeq" id="WP_211312206.1">
    <property type="nucleotide sequence ID" value="NZ_BAAABL010000059.1"/>
</dbReference>
<gene>
    <name evidence="2" type="ORF">GCM10009066_19690</name>
</gene>
<organism evidence="2 3">
    <name type="scientific">Halarchaeum salinum</name>
    <dbReference type="NCBI Taxonomy" id="489912"/>
    <lineage>
        <taxon>Archaea</taxon>
        <taxon>Methanobacteriati</taxon>
        <taxon>Methanobacteriota</taxon>
        <taxon>Stenosarchaea group</taxon>
        <taxon>Halobacteria</taxon>
        <taxon>Halobacteriales</taxon>
        <taxon>Halobacteriaceae</taxon>
    </lineage>
</organism>
<proteinExistence type="predicted"/>
<evidence type="ECO:0000313" key="2">
    <source>
        <dbReference type="EMBL" id="GAA0305915.1"/>
    </source>
</evidence>
<feature type="transmembrane region" description="Helical" evidence="1">
    <location>
        <begin position="372"/>
        <end position="395"/>
    </location>
</feature>
<evidence type="ECO:0008006" key="4">
    <source>
        <dbReference type="Google" id="ProtNLM"/>
    </source>
</evidence>
<evidence type="ECO:0000313" key="3">
    <source>
        <dbReference type="Proteomes" id="UP001500837"/>
    </source>
</evidence>
<dbReference type="PANTHER" id="PTHR21530">
    <property type="entry name" value="PHEROMONE SHUTDOWN PROTEIN"/>
    <property type="match status" value="1"/>
</dbReference>
<dbReference type="InterPro" id="IPR005230">
    <property type="entry name" value="TraB_bac"/>
</dbReference>
<comment type="caution">
    <text evidence="2">The sequence shown here is derived from an EMBL/GenBank/DDBJ whole genome shotgun (WGS) entry which is preliminary data.</text>
</comment>
<reference evidence="2 3" key="1">
    <citation type="journal article" date="2019" name="Int. J. Syst. Evol. Microbiol.">
        <title>The Global Catalogue of Microorganisms (GCM) 10K type strain sequencing project: providing services to taxonomists for standard genome sequencing and annotation.</title>
        <authorList>
            <consortium name="The Broad Institute Genomics Platform"/>
            <consortium name="The Broad Institute Genome Sequencing Center for Infectious Disease"/>
            <person name="Wu L."/>
            <person name="Ma J."/>
        </authorList>
    </citation>
    <scope>NUCLEOTIDE SEQUENCE [LARGE SCALE GENOMIC DNA]</scope>
    <source>
        <strain evidence="2 3">JCM 16330</strain>
    </source>
</reference>